<reference evidence="6" key="2">
    <citation type="submission" date="2007-04" db="EMBL/GenBank/DDBJ databases">
        <title>The genome of the human body louse.</title>
        <authorList>
            <consortium name="The Human Body Louse Genome Consortium"/>
            <person name="Kirkness E."/>
            <person name="Walenz B."/>
            <person name="Hass B."/>
            <person name="Bruggner R."/>
            <person name="Strausberg R."/>
        </authorList>
    </citation>
    <scope>NUCLEOTIDE SEQUENCE</scope>
    <source>
        <strain evidence="6">USDA</strain>
    </source>
</reference>
<dbReference type="RefSeq" id="XP_002426784.1">
    <property type="nucleotide sequence ID" value="XM_002426739.1"/>
</dbReference>
<evidence type="ECO:0000259" key="5">
    <source>
        <dbReference type="PROSITE" id="PS51304"/>
    </source>
</evidence>
<organism>
    <name type="scientific">Pediculus humanus subsp. corporis</name>
    <name type="common">Body louse</name>
    <dbReference type="NCBI Taxonomy" id="121224"/>
    <lineage>
        <taxon>Eukaryota</taxon>
        <taxon>Metazoa</taxon>
        <taxon>Ecdysozoa</taxon>
        <taxon>Arthropoda</taxon>
        <taxon>Hexapoda</taxon>
        <taxon>Insecta</taxon>
        <taxon>Pterygota</taxon>
        <taxon>Neoptera</taxon>
        <taxon>Paraneoptera</taxon>
        <taxon>Psocodea</taxon>
        <taxon>Troctomorpha</taxon>
        <taxon>Phthiraptera</taxon>
        <taxon>Anoplura</taxon>
        <taxon>Pediculidae</taxon>
        <taxon>Pediculus</taxon>
    </lineage>
</organism>
<dbReference type="EMBL" id="DS235255">
    <property type="protein sequence ID" value="EEB14046.1"/>
    <property type="molecule type" value="Genomic_DNA"/>
</dbReference>
<dbReference type="EnsemblMetazoa" id="PHUM275780-RA">
    <property type="protein sequence ID" value="PHUM275780-PA"/>
    <property type="gene ID" value="PHUM275780"/>
</dbReference>
<dbReference type="AlphaFoldDB" id="E0VKZ0"/>
<dbReference type="SMART" id="SM00908">
    <property type="entry name" value="Gal-bind_lectin"/>
    <property type="match status" value="1"/>
</dbReference>
<dbReference type="SUPFAM" id="SSF49899">
    <property type="entry name" value="Concanavalin A-like lectins/glucanases"/>
    <property type="match status" value="1"/>
</dbReference>
<name>E0VKZ0_PEDHC</name>
<dbReference type="CDD" id="cd00070">
    <property type="entry name" value="GLECT"/>
    <property type="match status" value="1"/>
</dbReference>
<reference evidence="6" key="1">
    <citation type="submission" date="2007-04" db="EMBL/GenBank/DDBJ databases">
        <title>Annotation of Pediculus humanus corporis strain USDA.</title>
        <authorList>
            <person name="Kirkness E."/>
            <person name="Hannick L."/>
            <person name="Hass B."/>
            <person name="Bruggner R."/>
            <person name="Lawson D."/>
            <person name="Bidwell S."/>
            <person name="Joardar V."/>
            <person name="Caler E."/>
            <person name="Walenz B."/>
            <person name="Inman J."/>
            <person name="Schobel S."/>
            <person name="Galinsky K."/>
            <person name="Amedeo P."/>
            <person name="Strausberg R."/>
        </authorList>
    </citation>
    <scope>NUCLEOTIDE SEQUENCE</scope>
    <source>
        <strain evidence="6">USDA</strain>
    </source>
</reference>
<keyword evidence="8" id="KW-1185">Reference proteome</keyword>
<accession>E0VKZ0</accession>
<evidence type="ECO:0000256" key="2">
    <source>
        <dbReference type="ARBA" id="ARBA00022737"/>
    </source>
</evidence>
<dbReference type="InterPro" id="IPR013320">
    <property type="entry name" value="ConA-like_dom_sf"/>
</dbReference>
<dbReference type="GO" id="GO:0030246">
    <property type="term" value="F:carbohydrate binding"/>
    <property type="evidence" value="ECO:0007669"/>
    <property type="project" value="UniProtKB-UniRule"/>
</dbReference>
<dbReference type="CTD" id="8238993"/>
<dbReference type="VEuPathDB" id="VectorBase:PHUM275780"/>
<keyword evidence="2" id="KW-0677">Repeat</keyword>
<feature type="region of interest" description="Disordered" evidence="4">
    <location>
        <begin position="202"/>
        <end position="228"/>
    </location>
</feature>
<dbReference type="Gene3D" id="2.60.120.200">
    <property type="match status" value="1"/>
</dbReference>
<protein>
    <recommendedName>
        <fullName evidence="3">Galectin</fullName>
    </recommendedName>
</protein>
<dbReference type="GeneID" id="8238993"/>
<dbReference type="PANTHER" id="PTHR11346">
    <property type="entry name" value="GALECTIN"/>
    <property type="match status" value="1"/>
</dbReference>
<dbReference type="OMA" id="HFTEFHY"/>
<dbReference type="Pfam" id="PF00337">
    <property type="entry name" value="Gal-bind_lectin"/>
    <property type="match status" value="1"/>
</dbReference>
<evidence type="ECO:0000313" key="7">
    <source>
        <dbReference type="EnsemblMetazoa" id="PHUM275780-PA"/>
    </source>
</evidence>
<dbReference type="InterPro" id="IPR044156">
    <property type="entry name" value="Galectin-like"/>
</dbReference>
<keyword evidence="1 3" id="KW-0430">Lectin</keyword>
<dbReference type="EMBL" id="AAZO01003196">
    <property type="status" value="NOT_ANNOTATED_CDS"/>
    <property type="molecule type" value="Genomic_DNA"/>
</dbReference>
<dbReference type="PROSITE" id="PS51304">
    <property type="entry name" value="GALECTIN"/>
    <property type="match status" value="1"/>
</dbReference>
<evidence type="ECO:0000313" key="6">
    <source>
        <dbReference type="EMBL" id="EEB14046.1"/>
    </source>
</evidence>
<reference evidence="7" key="3">
    <citation type="submission" date="2020-05" db="UniProtKB">
        <authorList>
            <consortium name="EnsemblMetazoa"/>
        </authorList>
    </citation>
    <scope>IDENTIFICATION</scope>
    <source>
        <strain evidence="7">USDA</strain>
    </source>
</reference>
<evidence type="ECO:0000313" key="8">
    <source>
        <dbReference type="Proteomes" id="UP000009046"/>
    </source>
</evidence>
<dbReference type="PANTHER" id="PTHR11346:SF176">
    <property type="entry name" value="32 KDA BETA-GALACTOSIDE-BINDING LECTIN LEC-3"/>
    <property type="match status" value="1"/>
</dbReference>
<dbReference type="Proteomes" id="UP000009046">
    <property type="component" value="Unassembled WGS sequence"/>
</dbReference>
<proteinExistence type="predicted"/>
<dbReference type="EMBL" id="AAZO01003195">
    <property type="status" value="NOT_ANNOTATED_CDS"/>
    <property type="molecule type" value="Genomic_DNA"/>
</dbReference>
<feature type="domain" description="Galectin" evidence="5">
    <location>
        <begin position="47"/>
        <end position="174"/>
    </location>
</feature>
<dbReference type="eggNOG" id="KOG3587">
    <property type="taxonomic scope" value="Eukaryota"/>
</dbReference>
<dbReference type="SMART" id="SM00276">
    <property type="entry name" value="GLECT"/>
    <property type="match status" value="1"/>
</dbReference>
<dbReference type="KEGG" id="phu:Phum_PHUM275780"/>
<dbReference type="FunFam" id="2.60.120.200:FF:000124">
    <property type="entry name" value="Galectin-4"/>
    <property type="match status" value="1"/>
</dbReference>
<evidence type="ECO:0000256" key="4">
    <source>
        <dbReference type="SAM" id="MobiDB-lite"/>
    </source>
</evidence>
<dbReference type="HOGENOM" id="CLU_864179_0_0_1"/>
<dbReference type="InterPro" id="IPR001079">
    <property type="entry name" value="Galectin_CRD"/>
</dbReference>
<evidence type="ECO:0000256" key="3">
    <source>
        <dbReference type="RuleBase" id="RU102079"/>
    </source>
</evidence>
<dbReference type="OrthoDB" id="6251307at2759"/>
<evidence type="ECO:0000256" key="1">
    <source>
        <dbReference type="ARBA" id="ARBA00022734"/>
    </source>
</evidence>
<sequence>MAVENSANFHSLHCEASLYEFYKMIRFVSSKTSVKIMDTIQNPAVPFNLPIPNGMCVGKMITVQGMVPSISERFAVNLLSHSHDIALHVSPRFKEKYIARNSVQNMNWGPEENNGALTMFPGQGFEIIILCEEYDFKIAIQGRHFAEFKHRLPYKWITNIAVDGDVIVHNVYFKETNNNQMNNNNPNTMPYGFHQPAGIPSQLNSGGMHPQNPQYNNNPGLGFNSGSGPQYPQGSLYPQQPNYGQMNKNSNTFGQTNGKPDFLRQAAGTLVGILGGGGCSGLTRGQRAPPPPPPAPTAQNYSSILDQAGSALSGILGGRGLGTLGTAIAGAALTGHLNPIKAVKKQKKAQKKALKYGLPLAGVGLGAYAIHKGFKGFRRSSSSSSSSSNSD</sequence>
<gene>
    <name evidence="7" type="primary">8238993</name>
    <name evidence="6" type="ORF">Phum_PHUM275780</name>
</gene>
<dbReference type="GO" id="GO:0016936">
    <property type="term" value="F:galactoside binding"/>
    <property type="evidence" value="ECO:0007669"/>
    <property type="project" value="TreeGrafter"/>
</dbReference>
<dbReference type="InParanoid" id="E0VKZ0"/>